<dbReference type="Proteomes" id="UP000190235">
    <property type="component" value="Chromosome I"/>
</dbReference>
<dbReference type="PROSITE" id="PS51257">
    <property type="entry name" value="PROKAR_LIPOPROTEIN"/>
    <property type="match status" value="1"/>
</dbReference>
<protein>
    <submittedName>
        <fullName evidence="7">Starch-binding associating with outer membrane</fullName>
    </submittedName>
</protein>
<evidence type="ECO:0000256" key="4">
    <source>
        <dbReference type="ARBA" id="ARBA00023136"/>
    </source>
</evidence>
<dbReference type="EMBL" id="LT670848">
    <property type="protein sequence ID" value="SHM92222.1"/>
    <property type="molecule type" value="Genomic_DNA"/>
</dbReference>
<comment type="subcellular location">
    <subcellularLocation>
        <location evidence="1">Cell outer membrane</location>
    </subcellularLocation>
</comment>
<evidence type="ECO:0000313" key="7">
    <source>
        <dbReference type="EMBL" id="SHM92222.1"/>
    </source>
</evidence>
<dbReference type="Pfam" id="PF07980">
    <property type="entry name" value="SusD_RagB"/>
    <property type="match status" value="1"/>
</dbReference>
<proteinExistence type="inferred from homology"/>
<dbReference type="RefSeq" id="WP_079735583.1">
    <property type="nucleotide sequence ID" value="NZ_LT670848.1"/>
</dbReference>
<dbReference type="InterPro" id="IPR012944">
    <property type="entry name" value="SusD_RagB_dom"/>
</dbReference>
<keyword evidence="3" id="KW-0732">Signal</keyword>
<accession>A0A1M7MMV6</accession>
<reference evidence="8" key="1">
    <citation type="submission" date="2016-11" db="EMBL/GenBank/DDBJ databases">
        <authorList>
            <person name="Varghese N."/>
            <person name="Submissions S."/>
        </authorList>
    </citation>
    <scope>NUCLEOTIDE SEQUENCE [LARGE SCALE GENOMIC DNA]</scope>
    <source>
        <strain evidence="8">ACAM 48</strain>
    </source>
</reference>
<dbReference type="InterPro" id="IPR041662">
    <property type="entry name" value="SusD-like_2"/>
</dbReference>
<sequence length="582" mass="65853">MKKIRRIIQVLVLLITPFIIAGCEADILEQPPGDAVTADEFFNTGADLEAYTNDLYDVLPTKSVYIDDSDSDNILGVSAGERLRGARIVPTDRGSGGWSWGYLRRINYFLENYDRVDDAAATAQYSGIARFFRAYFYFEKVKRFGAVPWYSEVINQNDEELLTKARDSRELVMDSIMADIDYAIENIPANKELNRITKYTALILKARIALHEGTFRKYHGLDDHERFIEESSSAAKELMDSGAYTLYTSGGEEQAYLDLFAMENQNTTETILAVDYEFGLRTHDLAYRMTAPTQGRWGLTKELVNSYLMTDGTPFTDQSGYETMGFYEEMQNRDPRLTQTTAGPDFATYGSQDPEPVDLDITRTGYRVIKGLPPKGPQWGSGGSINDVILFRFAEALLIYAEAKAELGTLTQGDLDISINKLRDRVGLPHLNMAEANADPDPYQESLYENVEGPNKGVILEIRRERRVEMVNEGLRWDDLMRWKEGQKVEEPIKGIYFSELGAHDFNNDGNFDVYVHDGDTSGAPDEVTTTININERQLTEGTSGNLLLFEGGSFDETRDYYYPIPMEDLELNNNLEQNPGW</sequence>
<dbReference type="AlphaFoldDB" id="A0A1M7MMV6"/>
<evidence type="ECO:0000256" key="5">
    <source>
        <dbReference type="ARBA" id="ARBA00023237"/>
    </source>
</evidence>
<name>A0A1M7MMV6_9FLAO</name>
<keyword evidence="4" id="KW-0472">Membrane</keyword>
<evidence type="ECO:0000259" key="6">
    <source>
        <dbReference type="Pfam" id="PF07980"/>
    </source>
</evidence>
<evidence type="ECO:0000256" key="3">
    <source>
        <dbReference type="ARBA" id="ARBA00022729"/>
    </source>
</evidence>
<dbReference type="Pfam" id="PF12771">
    <property type="entry name" value="SusD-like_2"/>
    <property type="match status" value="1"/>
</dbReference>
<dbReference type="STRING" id="143223.SAMN05878281_2575"/>
<dbReference type="InterPro" id="IPR011990">
    <property type="entry name" value="TPR-like_helical_dom_sf"/>
</dbReference>
<evidence type="ECO:0000256" key="1">
    <source>
        <dbReference type="ARBA" id="ARBA00004442"/>
    </source>
</evidence>
<evidence type="ECO:0000313" key="8">
    <source>
        <dbReference type="Proteomes" id="UP000190235"/>
    </source>
</evidence>
<dbReference type="Gene3D" id="1.25.40.390">
    <property type="match status" value="1"/>
</dbReference>
<organism evidence="7 8">
    <name type="scientific">Salegentibacter salegens</name>
    <dbReference type="NCBI Taxonomy" id="143223"/>
    <lineage>
        <taxon>Bacteria</taxon>
        <taxon>Pseudomonadati</taxon>
        <taxon>Bacteroidota</taxon>
        <taxon>Flavobacteriia</taxon>
        <taxon>Flavobacteriales</taxon>
        <taxon>Flavobacteriaceae</taxon>
        <taxon>Salegentibacter</taxon>
    </lineage>
</organism>
<gene>
    <name evidence="7" type="ORF">SAMN05878281_2575</name>
</gene>
<dbReference type="GO" id="GO:0009279">
    <property type="term" value="C:cell outer membrane"/>
    <property type="evidence" value="ECO:0007669"/>
    <property type="project" value="UniProtKB-SubCell"/>
</dbReference>
<evidence type="ECO:0000256" key="2">
    <source>
        <dbReference type="ARBA" id="ARBA00006275"/>
    </source>
</evidence>
<comment type="similarity">
    <text evidence="2">Belongs to the SusD family.</text>
</comment>
<keyword evidence="5" id="KW-0998">Cell outer membrane</keyword>
<dbReference type="SUPFAM" id="SSF48452">
    <property type="entry name" value="TPR-like"/>
    <property type="match status" value="1"/>
</dbReference>
<dbReference type="OrthoDB" id="5694214at2"/>
<keyword evidence="8" id="KW-1185">Reference proteome</keyword>
<feature type="domain" description="RagB/SusD" evidence="6">
    <location>
        <begin position="294"/>
        <end position="582"/>
    </location>
</feature>